<organism evidence="2 3">
    <name type="scientific">Sphingobacterium corticibacter</name>
    <dbReference type="NCBI Taxonomy" id="2171749"/>
    <lineage>
        <taxon>Bacteria</taxon>
        <taxon>Pseudomonadati</taxon>
        <taxon>Bacteroidota</taxon>
        <taxon>Sphingobacteriia</taxon>
        <taxon>Sphingobacteriales</taxon>
        <taxon>Sphingobacteriaceae</taxon>
        <taxon>Sphingobacterium</taxon>
    </lineage>
</organism>
<dbReference type="Pfam" id="PF00027">
    <property type="entry name" value="cNMP_binding"/>
    <property type="match status" value="1"/>
</dbReference>
<comment type="caution">
    <text evidence="2">The sequence shown here is derived from an EMBL/GenBank/DDBJ whole genome shotgun (WGS) entry which is preliminary data.</text>
</comment>
<dbReference type="SUPFAM" id="SSF51206">
    <property type="entry name" value="cAMP-binding domain-like"/>
    <property type="match status" value="1"/>
</dbReference>
<dbReference type="PROSITE" id="PS50042">
    <property type="entry name" value="CNMP_BINDING_3"/>
    <property type="match status" value="1"/>
</dbReference>
<dbReference type="InterPro" id="IPR014710">
    <property type="entry name" value="RmlC-like_jellyroll"/>
</dbReference>
<evidence type="ECO:0000313" key="2">
    <source>
        <dbReference type="EMBL" id="PVH26522.1"/>
    </source>
</evidence>
<gene>
    <name evidence="2" type="ORF">DC487_02600</name>
</gene>
<dbReference type="InterPro" id="IPR000595">
    <property type="entry name" value="cNMP-bd_dom"/>
</dbReference>
<dbReference type="InterPro" id="IPR018490">
    <property type="entry name" value="cNMP-bd_dom_sf"/>
</dbReference>
<protein>
    <submittedName>
        <fullName evidence="2">Crp/Fnr family transcriptional regulator</fullName>
    </submittedName>
</protein>
<dbReference type="OrthoDB" id="680421at2"/>
<evidence type="ECO:0000313" key="3">
    <source>
        <dbReference type="Proteomes" id="UP000245627"/>
    </source>
</evidence>
<feature type="domain" description="Cyclic nucleotide-binding" evidence="1">
    <location>
        <begin position="10"/>
        <end position="112"/>
    </location>
</feature>
<dbReference type="Gene3D" id="2.60.120.10">
    <property type="entry name" value="Jelly Rolls"/>
    <property type="match status" value="1"/>
</dbReference>
<dbReference type="EMBL" id="QDKG01000001">
    <property type="protein sequence ID" value="PVH26522.1"/>
    <property type="molecule type" value="Genomic_DNA"/>
</dbReference>
<reference evidence="2 3" key="1">
    <citation type="submission" date="2018-04" db="EMBL/GenBank/DDBJ databases">
        <title>Sphingobacterium cortibacter sp. nov.</title>
        <authorList>
            <person name="Li Y."/>
        </authorList>
    </citation>
    <scope>NUCLEOTIDE SEQUENCE [LARGE SCALE GENOMIC DNA]</scope>
    <source>
        <strain evidence="2 3">2c-3</strain>
    </source>
</reference>
<dbReference type="AlphaFoldDB" id="A0A2T8HMJ5"/>
<dbReference type="RefSeq" id="WP_116774384.1">
    <property type="nucleotide sequence ID" value="NZ_QDKG01000001.1"/>
</dbReference>
<sequence length="187" mass="21652">MSSLTLLLEKIHPLPHDSVARLEEKISLIKLKKGHILMRADRQEPFLYLIKRGVVRAYAETEKGEITFWFGQEGEAVLSMASYVMDIPSYENIALIEDCELYQVAKADLKNLYHQDIHWANWGRKLAEYELLKAERRAISRELLSATQRYNTLLSEHPQLIQRIPLKFIASYLGVTQVSLSRIRKGN</sequence>
<name>A0A2T8HMJ5_9SPHI</name>
<keyword evidence="3" id="KW-1185">Reference proteome</keyword>
<dbReference type="Proteomes" id="UP000245627">
    <property type="component" value="Unassembled WGS sequence"/>
</dbReference>
<proteinExistence type="predicted"/>
<evidence type="ECO:0000259" key="1">
    <source>
        <dbReference type="PROSITE" id="PS50042"/>
    </source>
</evidence>
<accession>A0A2T8HMJ5</accession>
<dbReference type="CDD" id="cd00038">
    <property type="entry name" value="CAP_ED"/>
    <property type="match status" value="1"/>
</dbReference>